<dbReference type="GO" id="GO:0003688">
    <property type="term" value="F:DNA replication origin binding"/>
    <property type="evidence" value="ECO:0007669"/>
    <property type="project" value="UniProtKB-UniRule"/>
</dbReference>
<dbReference type="KEGG" id="mai:MICA_376"/>
<dbReference type="GO" id="GO:0005886">
    <property type="term" value="C:plasma membrane"/>
    <property type="evidence" value="ECO:0007669"/>
    <property type="project" value="TreeGrafter"/>
</dbReference>
<dbReference type="InterPro" id="IPR018312">
    <property type="entry name" value="Chromosome_initiator_DnaA_CS"/>
</dbReference>
<accession>G2KR69</accession>
<proteinExistence type="inferred from homology"/>
<reference evidence="14 15" key="1">
    <citation type="journal article" date="2011" name="BMC Genomics">
        <title>Genomic insights into an obligate epibiotic bacterial predator: Micavibrio aeruginosavorus ARL-13.</title>
        <authorList>
            <person name="Wang Z."/>
            <person name="Kadouri D."/>
            <person name="Wu M."/>
        </authorList>
    </citation>
    <scope>NUCLEOTIDE SEQUENCE [LARGE SCALE GENOMIC DNA]</scope>
    <source>
        <strain evidence="14 15">ARL-13</strain>
    </source>
</reference>
<evidence type="ECO:0000256" key="2">
    <source>
        <dbReference type="ARBA" id="ARBA00022490"/>
    </source>
</evidence>
<evidence type="ECO:0000256" key="6">
    <source>
        <dbReference type="ARBA" id="ARBA00023121"/>
    </source>
</evidence>
<comment type="similarity">
    <text evidence="1 8 11">Belongs to the DnaA family.</text>
</comment>
<dbReference type="HOGENOM" id="CLU_026910_3_0_5"/>
<comment type="caution">
    <text evidence="8">Lacks conserved residue(s) required for the propagation of feature annotation.</text>
</comment>
<dbReference type="GO" id="GO:0008289">
    <property type="term" value="F:lipid binding"/>
    <property type="evidence" value="ECO:0007669"/>
    <property type="project" value="UniProtKB-KW"/>
</dbReference>
<feature type="binding site" evidence="8">
    <location>
        <position position="179"/>
    </location>
    <ligand>
        <name>ATP</name>
        <dbReference type="ChEBI" id="CHEBI:30616"/>
    </ligand>
</feature>
<keyword evidence="15" id="KW-1185">Reference proteome</keyword>
<dbReference type="FunFam" id="3.40.50.300:FF:000668">
    <property type="entry name" value="Chromosomal replication initiator protein DnaA"/>
    <property type="match status" value="1"/>
</dbReference>
<protein>
    <recommendedName>
        <fullName evidence="8 9">Chromosomal replication initiator protein DnaA</fullName>
    </recommendedName>
</protein>
<dbReference type="InterPro" id="IPR010921">
    <property type="entry name" value="Trp_repressor/repl_initiator"/>
</dbReference>
<dbReference type="Pfam" id="PF00308">
    <property type="entry name" value="Bac_DnaA"/>
    <property type="match status" value="1"/>
</dbReference>
<dbReference type="Proteomes" id="UP000009286">
    <property type="component" value="Chromosome"/>
</dbReference>
<dbReference type="SUPFAM" id="SSF52540">
    <property type="entry name" value="P-loop containing nucleoside triphosphate hydrolases"/>
    <property type="match status" value="1"/>
</dbReference>
<keyword evidence="3 8" id="KW-0235">DNA replication</keyword>
<evidence type="ECO:0000256" key="7">
    <source>
        <dbReference type="ARBA" id="ARBA00023125"/>
    </source>
</evidence>
<dbReference type="InterPro" id="IPR013317">
    <property type="entry name" value="DnaA_dom"/>
</dbReference>
<dbReference type="InterPro" id="IPR003593">
    <property type="entry name" value="AAA+_ATPase"/>
</dbReference>
<keyword evidence="5 8" id="KW-0067">ATP-binding</keyword>
<evidence type="ECO:0000256" key="11">
    <source>
        <dbReference type="RuleBase" id="RU004227"/>
    </source>
</evidence>
<evidence type="ECO:0000259" key="13">
    <source>
        <dbReference type="SMART" id="SM00760"/>
    </source>
</evidence>
<feature type="domain" description="Chromosomal replication initiator DnaA C-terminal" evidence="13">
    <location>
        <begin position="379"/>
        <end position="448"/>
    </location>
</feature>
<dbReference type="Gene3D" id="3.40.50.300">
    <property type="entry name" value="P-loop containing nucleotide triphosphate hydrolases"/>
    <property type="match status" value="1"/>
</dbReference>
<dbReference type="InterPro" id="IPR024633">
    <property type="entry name" value="DnaA_N_dom"/>
</dbReference>
<gene>
    <name evidence="8 14" type="primary">dnaA</name>
    <name evidence="14" type="ordered locus">MICA_376</name>
</gene>
<dbReference type="InterPro" id="IPR001957">
    <property type="entry name" value="Chromosome_initiator_DnaA"/>
</dbReference>
<evidence type="ECO:0000256" key="9">
    <source>
        <dbReference type="NCBIfam" id="TIGR00362"/>
    </source>
</evidence>
<dbReference type="Pfam" id="PF08299">
    <property type="entry name" value="Bac_DnaA_C"/>
    <property type="match status" value="1"/>
</dbReference>
<comment type="subcellular location">
    <subcellularLocation>
        <location evidence="8">Cytoplasm</location>
    </subcellularLocation>
</comment>
<feature type="region of interest" description="Domain III, AAA+ region" evidence="8">
    <location>
        <begin position="135"/>
        <end position="351"/>
    </location>
</feature>
<dbReference type="STRING" id="856793.MICA_376"/>
<dbReference type="Gene3D" id="3.30.300.180">
    <property type="match status" value="1"/>
</dbReference>
<dbReference type="GO" id="GO:0006275">
    <property type="term" value="P:regulation of DNA replication"/>
    <property type="evidence" value="ECO:0007669"/>
    <property type="project" value="UniProtKB-UniRule"/>
</dbReference>
<dbReference type="RefSeq" id="WP_014101944.1">
    <property type="nucleotide sequence ID" value="NC_016026.1"/>
</dbReference>
<dbReference type="InterPro" id="IPR020591">
    <property type="entry name" value="Chromosome_initiator_DnaA-like"/>
</dbReference>
<evidence type="ECO:0000313" key="15">
    <source>
        <dbReference type="Proteomes" id="UP000009286"/>
    </source>
</evidence>
<dbReference type="EMBL" id="CP002382">
    <property type="protein sequence ID" value="AEP08721.1"/>
    <property type="molecule type" value="Genomic_DNA"/>
</dbReference>
<dbReference type="GO" id="GO:0005737">
    <property type="term" value="C:cytoplasm"/>
    <property type="evidence" value="ECO:0007669"/>
    <property type="project" value="UniProtKB-SubCell"/>
</dbReference>
<dbReference type="Gene3D" id="1.10.1750.10">
    <property type="match status" value="1"/>
</dbReference>
<evidence type="ECO:0000256" key="10">
    <source>
        <dbReference type="RuleBase" id="RU000577"/>
    </source>
</evidence>
<dbReference type="FunFam" id="1.10.1750.10:FF:000002">
    <property type="entry name" value="Chromosomal replication initiator protein DnaA"/>
    <property type="match status" value="1"/>
</dbReference>
<evidence type="ECO:0000313" key="14">
    <source>
        <dbReference type="EMBL" id="AEP08721.1"/>
    </source>
</evidence>
<sequence>MKSNEVLSFKNDSFKPTPEILDLWNTIHNALRGEFGEAVFRSWLKPLTLQAYYHGTLEVSVPTRFMRDWIQSHYSARILEMCAGVNADVRRLEIVVVQSGARPAEDEQVAAAPAPVAPVKSNQNEEEDPFGLSAPFDPRFTFDTFVVGKPNALAHAAARRIVESPNVPFNPLFLYGGVGLGKTHLMHAIGQAMKDKWPNRRVVYLSAEKFMYQFVRALRAKDTMAFKEAFRSVDVLMIDDIQFISGKESTQEEFFHTFNALVDQNKQIVISADKAPSDLTGLEERLRSRLAWGLVADIHPSTYDLRLGILQSKREQLGAEIPDAVLEFLALKVTSNIRELEGALNRIVAHADVTKQPVTLESTQDVLQDLLRAHDRRITIDEIQRKVAEHYNIRLPDMHSARRARNVARPRQVAMYLAKQLTSRSLPEIGRKFGGRDHTTVMHAVRKIEELMVEDAQIAQDVDVIRRSLTG</sequence>
<feature type="region of interest" description="Domain I, interacts with DnaA modulators" evidence="8">
    <location>
        <begin position="1"/>
        <end position="111"/>
    </location>
</feature>
<dbReference type="InterPro" id="IPR038454">
    <property type="entry name" value="DnaA_N_sf"/>
</dbReference>
<dbReference type="SMART" id="SM00382">
    <property type="entry name" value="AAA"/>
    <property type="match status" value="1"/>
</dbReference>
<dbReference type="PANTHER" id="PTHR30050">
    <property type="entry name" value="CHROMOSOMAL REPLICATION INITIATOR PROTEIN DNAA"/>
    <property type="match status" value="1"/>
</dbReference>
<dbReference type="GO" id="GO:0006270">
    <property type="term" value="P:DNA replication initiation"/>
    <property type="evidence" value="ECO:0007669"/>
    <property type="project" value="UniProtKB-UniRule"/>
</dbReference>
<evidence type="ECO:0000259" key="12">
    <source>
        <dbReference type="SMART" id="SM00382"/>
    </source>
</evidence>
<dbReference type="PRINTS" id="PR00051">
    <property type="entry name" value="DNAA"/>
</dbReference>
<keyword evidence="4 8" id="KW-0547">Nucleotide-binding</keyword>
<feature type="binding site" evidence="8">
    <location>
        <position position="181"/>
    </location>
    <ligand>
        <name>ATP</name>
        <dbReference type="ChEBI" id="CHEBI:30616"/>
    </ligand>
</feature>
<dbReference type="PANTHER" id="PTHR30050:SF2">
    <property type="entry name" value="CHROMOSOMAL REPLICATION INITIATOR PROTEIN DNAA"/>
    <property type="match status" value="1"/>
</dbReference>
<keyword evidence="6 8" id="KW-0446">Lipid-binding</keyword>
<dbReference type="NCBIfam" id="TIGR00362">
    <property type="entry name" value="DnaA"/>
    <property type="match status" value="1"/>
</dbReference>
<dbReference type="CDD" id="cd00009">
    <property type="entry name" value="AAA"/>
    <property type="match status" value="1"/>
</dbReference>
<evidence type="ECO:0000256" key="4">
    <source>
        <dbReference type="ARBA" id="ARBA00022741"/>
    </source>
</evidence>
<dbReference type="SUPFAM" id="SSF48295">
    <property type="entry name" value="TrpR-like"/>
    <property type="match status" value="1"/>
</dbReference>
<comment type="subunit">
    <text evidence="8">Oligomerizes as a right-handed, spiral filament on DNA at oriC.</text>
</comment>
<evidence type="ECO:0000256" key="5">
    <source>
        <dbReference type="ARBA" id="ARBA00022840"/>
    </source>
</evidence>
<dbReference type="PROSITE" id="PS01008">
    <property type="entry name" value="DNAA"/>
    <property type="match status" value="1"/>
</dbReference>
<dbReference type="AlphaFoldDB" id="G2KR69"/>
<evidence type="ECO:0000256" key="1">
    <source>
        <dbReference type="ARBA" id="ARBA00006583"/>
    </source>
</evidence>
<dbReference type="eggNOG" id="COG0593">
    <property type="taxonomic scope" value="Bacteria"/>
</dbReference>
<comment type="domain">
    <text evidence="8">Domain I is involved in oligomerization and binding regulators, domain II is flexibile and of varying length in different bacteria, domain III forms the AAA+ region, while domain IV binds dsDNA.</text>
</comment>
<keyword evidence="7 8" id="KW-0238">DNA-binding</keyword>
<dbReference type="HAMAP" id="MF_00377">
    <property type="entry name" value="DnaA_bact"/>
    <property type="match status" value="1"/>
</dbReference>
<feature type="binding site" evidence="8">
    <location>
        <position position="183"/>
    </location>
    <ligand>
        <name>ATP</name>
        <dbReference type="ChEBI" id="CHEBI:30616"/>
    </ligand>
</feature>
<dbReference type="InterPro" id="IPR013159">
    <property type="entry name" value="DnaA_C"/>
</dbReference>
<evidence type="ECO:0000256" key="8">
    <source>
        <dbReference type="HAMAP-Rule" id="MF_00377"/>
    </source>
</evidence>
<feature type="domain" description="AAA+ ATPase" evidence="12">
    <location>
        <begin position="168"/>
        <end position="296"/>
    </location>
</feature>
<feature type="region of interest" description="Domain IV, binds dsDNA" evidence="8">
    <location>
        <begin position="352"/>
        <end position="471"/>
    </location>
</feature>
<dbReference type="OrthoDB" id="9807019at2"/>
<dbReference type="Pfam" id="PF11638">
    <property type="entry name" value="DnaA_N"/>
    <property type="match status" value="1"/>
</dbReference>
<organism evidence="14 15">
    <name type="scientific">Micavibrio aeruginosavorus (strain ARL-13)</name>
    <dbReference type="NCBI Taxonomy" id="856793"/>
    <lineage>
        <taxon>Bacteria</taxon>
        <taxon>Pseudomonadati</taxon>
        <taxon>Bdellovibrionota</taxon>
        <taxon>Bdellovibrionia</taxon>
        <taxon>Bdellovibrionales</taxon>
        <taxon>Pseudobdellovibrionaceae</taxon>
        <taxon>Micavibrio</taxon>
    </lineage>
</organism>
<keyword evidence="2 8" id="KW-0963">Cytoplasm</keyword>
<comment type="function">
    <text evidence="8 10">Plays an essential role in the initiation and regulation of chromosomal replication. ATP-DnaA binds to the origin of replication (oriC) to initiate formation of the DNA replication initiation complex once per cell cycle. Binds the DnaA box (a 9 base pair repeat at the origin) and separates the double-stranded (ds)DNA. Forms a right-handed helical filament on oriC DNA; dsDNA binds to the exterior of the filament while single-stranded (ss)DNA is stabiized in the filament's interior. The ATP-DnaA-oriC complex binds and stabilizes one strand of the AT-rich DNA unwinding element (DUE), permitting loading of DNA polymerase. After initiation quickly degrades to an ADP-DnaA complex that is not apt for DNA replication. Binds acidic phospholipids.</text>
</comment>
<feature type="binding site" evidence="8">
    <location>
        <position position="182"/>
    </location>
    <ligand>
        <name>ATP</name>
        <dbReference type="ChEBI" id="CHEBI:30616"/>
    </ligand>
</feature>
<dbReference type="Gene3D" id="1.10.8.60">
    <property type="match status" value="1"/>
</dbReference>
<dbReference type="CDD" id="cd06571">
    <property type="entry name" value="Bac_DnaA_C"/>
    <property type="match status" value="1"/>
</dbReference>
<evidence type="ECO:0000256" key="3">
    <source>
        <dbReference type="ARBA" id="ARBA00022705"/>
    </source>
</evidence>
<dbReference type="InterPro" id="IPR027417">
    <property type="entry name" value="P-loop_NTPase"/>
</dbReference>
<dbReference type="GO" id="GO:0005524">
    <property type="term" value="F:ATP binding"/>
    <property type="evidence" value="ECO:0007669"/>
    <property type="project" value="UniProtKB-UniRule"/>
</dbReference>
<dbReference type="SMART" id="SM00760">
    <property type="entry name" value="Bac_DnaA_C"/>
    <property type="match status" value="1"/>
</dbReference>
<name>G2KR69_MICAA</name>